<dbReference type="PANTHER" id="PTHR34473:SF2">
    <property type="entry name" value="UPF0699 TRANSMEMBRANE PROTEIN YDBT"/>
    <property type="match status" value="1"/>
</dbReference>
<dbReference type="AlphaFoldDB" id="A0A6I4SLA5"/>
<keyword evidence="4" id="KW-1185">Reference proteome</keyword>
<evidence type="ECO:0000313" key="4">
    <source>
        <dbReference type="Proteomes" id="UP000468943"/>
    </source>
</evidence>
<feature type="domain" description="YdbS-like PH" evidence="2">
    <location>
        <begin position="428"/>
        <end position="503"/>
    </location>
</feature>
<evidence type="ECO:0000259" key="2">
    <source>
        <dbReference type="Pfam" id="PF03703"/>
    </source>
</evidence>
<dbReference type="PIRSF" id="PIRSF026631">
    <property type="entry name" value="UCP026631"/>
    <property type="match status" value="1"/>
</dbReference>
<dbReference type="Pfam" id="PF03703">
    <property type="entry name" value="bPH_2"/>
    <property type="match status" value="3"/>
</dbReference>
<organism evidence="3 4">
    <name type="scientific">Pontixanthobacter gangjinensis</name>
    <dbReference type="NCBI Taxonomy" id="1028742"/>
    <lineage>
        <taxon>Bacteria</taxon>
        <taxon>Pseudomonadati</taxon>
        <taxon>Pseudomonadota</taxon>
        <taxon>Alphaproteobacteria</taxon>
        <taxon>Sphingomonadales</taxon>
        <taxon>Erythrobacteraceae</taxon>
        <taxon>Pontixanthobacter</taxon>
    </lineage>
</organism>
<keyword evidence="1" id="KW-0812">Transmembrane</keyword>
<dbReference type="OrthoDB" id="8481729at2"/>
<feature type="transmembrane region" description="Helical" evidence="1">
    <location>
        <begin position="194"/>
        <end position="214"/>
    </location>
</feature>
<proteinExistence type="predicted"/>
<accession>A0A6I4SLA5</accession>
<reference evidence="3 4" key="1">
    <citation type="submission" date="2019-12" db="EMBL/GenBank/DDBJ databases">
        <title>Genomic-based taxomic classification of the family Erythrobacteraceae.</title>
        <authorList>
            <person name="Xu L."/>
        </authorList>
    </citation>
    <scope>NUCLEOTIDE SEQUENCE [LARGE SCALE GENOMIC DNA]</scope>
    <source>
        <strain evidence="3 4">JCM 17802</strain>
    </source>
</reference>
<feature type="transmembrane region" description="Helical" evidence="1">
    <location>
        <begin position="56"/>
        <end position="78"/>
    </location>
</feature>
<dbReference type="Proteomes" id="UP000468943">
    <property type="component" value="Unassembled WGS sequence"/>
</dbReference>
<comment type="caution">
    <text evidence="3">The sequence shown here is derived from an EMBL/GenBank/DDBJ whole genome shotgun (WGS) entry which is preliminary data.</text>
</comment>
<evidence type="ECO:0000313" key="3">
    <source>
        <dbReference type="EMBL" id="MXO55587.1"/>
    </source>
</evidence>
<gene>
    <name evidence="3" type="ORF">GRI36_01700</name>
</gene>
<feature type="transmembrane region" description="Helical" evidence="1">
    <location>
        <begin position="407"/>
        <end position="427"/>
    </location>
</feature>
<feature type="transmembrane region" description="Helical" evidence="1">
    <location>
        <begin position="380"/>
        <end position="401"/>
    </location>
</feature>
<dbReference type="PANTHER" id="PTHR34473">
    <property type="entry name" value="UPF0699 TRANSMEMBRANE PROTEIN YDBS"/>
    <property type="match status" value="1"/>
</dbReference>
<dbReference type="EMBL" id="WTYS01000001">
    <property type="protein sequence ID" value="MXO55587.1"/>
    <property type="molecule type" value="Genomic_DNA"/>
</dbReference>
<protein>
    <submittedName>
        <fullName evidence="3">PH domain-containing protein</fullName>
    </submittedName>
</protein>
<feature type="domain" description="YdbS-like PH" evidence="2">
    <location>
        <begin position="80"/>
        <end position="159"/>
    </location>
</feature>
<dbReference type="InterPro" id="IPR005182">
    <property type="entry name" value="YdbS-like_PH"/>
</dbReference>
<sequence>MSDMGETEGHQELEDARLGVPLRTNPLSFAANAVASLQNAIFPMVAVFFTMNDKPWAIFAALGIGLAIAVISTAASYLSWRRLTYIVGQEDIRVESGILSRAARSVPYERIQDVSLEQKLIPRIFGLVQVKFETGAGGGDDLSLTYLSEAEGERLREAIKAHKDGAVQIDGEQAAEEPAAEVLFAMDEKRLLKFGFFEFSLAAFAVIAGLFQYAETFASIELWNADLWAGLLGESGSWVSGLGFGAQIAGVFTGLIAFAVVGSISGLVRTFLRDWGFVLERTEKGFRRRRGLLTKTDVVMPAHRVQALKMSTGIFRRRFGYYGLKFVSLAQDRGSASHDVAPFGTLQELYPIASVAGFAIEPSQGTDWQRGSRQYRIDSAIIVLTIFAIIAIGVGSVFYVSGAVSPLWALLLLGAGCLLAMQQMFMWRFDFNAIDRSHFFVRRGWLSPRLDVASRIKLQSVELAQGPIARKRGYASLRLGLAGGMLNFEGLPVDRAHELRSQILTSLAGTDFSELAS</sequence>
<name>A0A6I4SLA5_9SPHN</name>
<feature type="transmembrane region" description="Helical" evidence="1">
    <location>
        <begin position="248"/>
        <end position="272"/>
    </location>
</feature>
<evidence type="ECO:0000256" key="1">
    <source>
        <dbReference type="SAM" id="Phobius"/>
    </source>
</evidence>
<feature type="domain" description="YdbS-like PH" evidence="2">
    <location>
        <begin position="279"/>
        <end position="326"/>
    </location>
</feature>
<dbReference type="InterPro" id="IPR014529">
    <property type="entry name" value="UCP026631"/>
</dbReference>
<keyword evidence="1" id="KW-0472">Membrane</keyword>
<keyword evidence="1" id="KW-1133">Transmembrane helix</keyword>